<dbReference type="SUPFAM" id="SSF46689">
    <property type="entry name" value="Homeodomain-like"/>
    <property type="match status" value="1"/>
</dbReference>
<proteinExistence type="predicted"/>
<keyword evidence="5" id="KW-1185">Reference proteome</keyword>
<evidence type="ECO:0000256" key="1">
    <source>
        <dbReference type="ARBA" id="ARBA00023125"/>
    </source>
</evidence>
<feature type="domain" description="PsrA tetracyclin repressor-like C-terminal" evidence="3">
    <location>
        <begin position="90"/>
        <end position="196"/>
    </location>
</feature>
<protein>
    <submittedName>
        <fullName evidence="4">TetR family transcriptional regulator</fullName>
    </submittedName>
</protein>
<dbReference type="Proteomes" id="UP001551482">
    <property type="component" value="Unassembled WGS sequence"/>
</dbReference>
<organism evidence="4 5">
    <name type="scientific">Streptodolium elevatio</name>
    <dbReference type="NCBI Taxonomy" id="3157996"/>
    <lineage>
        <taxon>Bacteria</taxon>
        <taxon>Bacillati</taxon>
        <taxon>Actinomycetota</taxon>
        <taxon>Actinomycetes</taxon>
        <taxon>Kitasatosporales</taxon>
        <taxon>Streptomycetaceae</taxon>
        <taxon>Streptodolium</taxon>
    </lineage>
</organism>
<gene>
    <name evidence="4" type="ORF">AB0C36_34185</name>
</gene>
<dbReference type="EMBL" id="JBEZFP010000127">
    <property type="protein sequence ID" value="MEU8138534.1"/>
    <property type="molecule type" value="Genomic_DNA"/>
</dbReference>
<evidence type="ECO:0000313" key="4">
    <source>
        <dbReference type="EMBL" id="MEU8138534.1"/>
    </source>
</evidence>
<keyword evidence="1" id="KW-0238">DNA-binding</keyword>
<dbReference type="Gene3D" id="1.10.357.10">
    <property type="entry name" value="Tetracycline Repressor, domain 2"/>
    <property type="match status" value="1"/>
</dbReference>
<dbReference type="InterPro" id="IPR009057">
    <property type="entry name" value="Homeodomain-like_sf"/>
</dbReference>
<feature type="domain" description="HTH tetR-type" evidence="2">
    <location>
        <begin position="12"/>
        <end position="59"/>
    </location>
</feature>
<evidence type="ECO:0000259" key="2">
    <source>
        <dbReference type="Pfam" id="PF00440"/>
    </source>
</evidence>
<dbReference type="InterPro" id="IPR041586">
    <property type="entry name" value="PsrA_TetR_C"/>
</dbReference>
<comment type="caution">
    <text evidence="4">The sequence shown here is derived from an EMBL/GenBank/DDBJ whole genome shotgun (WGS) entry which is preliminary data.</text>
</comment>
<dbReference type="Pfam" id="PF00440">
    <property type="entry name" value="TetR_N"/>
    <property type="match status" value="1"/>
</dbReference>
<evidence type="ECO:0000259" key="3">
    <source>
        <dbReference type="Pfam" id="PF17939"/>
    </source>
</evidence>
<dbReference type="Pfam" id="PF17939">
    <property type="entry name" value="TetR_C_30"/>
    <property type="match status" value="1"/>
</dbReference>
<name>A0ABV3DTR7_9ACTN</name>
<sequence length="213" mass="22799">MPRDPEPARRKLLDAALLLFARDGIEAVSLREIRLAAGQRNAAATQYHFGTKEGLVRALVQDVLPPLVAHRRELLRGATVDDVFAVARVIVAPLTALAVGEARDRAVVRFLAELVDDVNRSWAGLTELFGDTAAAASTAMLRAALPQLPAEVMNERLVVGITGVVHACAFYARGVDTGRTRDPDLFRENLVDMFVGALTAPVSAPVSAAAREA</sequence>
<reference evidence="4 5" key="1">
    <citation type="submission" date="2024-06" db="EMBL/GenBank/DDBJ databases">
        <title>The Natural Products Discovery Center: Release of the First 8490 Sequenced Strains for Exploring Actinobacteria Biosynthetic Diversity.</title>
        <authorList>
            <person name="Kalkreuter E."/>
            <person name="Kautsar S.A."/>
            <person name="Yang D."/>
            <person name="Bader C.D."/>
            <person name="Teijaro C.N."/>
            <person name="Fluegel L."/>
            <person name="Davis C.M."/>
            <person name="Simpson J.R."/>
            <person name="Lauterbach L."/>
            <person name="Steele A.D."/>
            <person name="Gui C."/>
            <person name="Meng S."/>
            <person name="Li G."/>
            <person name="Viehrig K."/>
            <person name="Ye F."/>
            <person name="Su P."/>
            <person name="Kiefer A.F."/>
            <person name="Nichols A."/>
            <person name="Cepeda A.J."/>
            <person name="Yan W."/>
            <person name="Fan B."/>
            <person name="Jiang Y."/>
            <person name="Adhikari A."/>
            <person name="Zheng C.-J."/>
            <person name="Schuster L."/>
            <person name="Cowan T.M."/>
            <person name="Smanski M.J."/>
            <person name="Chevrette M.G."/>
            <person name="De Carvalho L.P.S."/>
            <person name="Shen B."/>
        </authorList>
    </citation>
    <scope>NUCLEOTIDE SEQUENCE [LARGE SCALE GENOMIC DNA]</scope>
    <source>
        <strain evidence="4 5">NPDC048946</strain>
    </source>
</reference>
<dbReference type="RefSeq" id="WP_358362059.1">
    <property type="nucleotide sequence ID" value="NZ_JBEZFP010000127.1"/>
</dbReference>
<dbReference type="InterPro" id="IPR001647">
    <property type="entry name" value="HTH_TetR"/>
</dbReference>
<accession>A0ABV3DTR7</accession>
<evidence type="ECO:0000313" key="5">
    <source>
        <dbReference type="Proteomes" id="UP001551482"/>
    </source>
</evidence>